<evidence type="ECO:0000313" key="8">
    <source>
        <dbReference type="EMBL" id="RXH22795.1"/>
    </source>
</evidence>
<dbReference type="OrthoDB" id="9803250at2"/>
<dbReference type="InterPro" id="IPR004368">
    <property type="entry name" value="TIF_IF1"/>
</dbReference>
<dbReference type="GO" id="GO:0019843">
    <property type="term" value="F:rRNA binding"/>
    <property type="evidence" value="ECO:0007669"/>
    <property type="project" value="UniProtKB-UniRule"/>
</dbReference>
<reference evidence="8 9" key="1">
    <citation type="submission" date="2015-04" db="EMBL/GenBank/DDBJ databases">
        <title>Comparative genomics of rhizobia nodulating Arachis hypogaea in China.</title>
        <authorList>
            <person name="Li Y."/>
        </authorList>
    </citation>
    <scope>NUCLEOTIDE SEQUENCE [LARGE SCALE GENOMIC DNA]</scope>
    <source>
        <strain evidence="8 9">CCBAU 51757</strain>
    </source>
</reference>
<protein>
    <recommendedName>
        <fullName evidence="4 5">Translation initiation factor IF-1</fullName>
    </recommendedName>
</protein>
<organism evidence="8 9">
    <name type="scientific">Bradyrhizobium nanningense</name>
    <dbReference type="NCBI Taxonomy" id="1325118"/>
    <lineage>
        <taxon>Bacteria</taxon>
        <taxon>Pseudomonadati</taxon>
        <taxon>Pseudomonadota</taxon>
        <taxon>Alphaproteobacteria</taxon>
        <taxon>Hyphomicrobiales</taxon>
        <taxon>Nitrobacteraceae</taxon>
        <taxon>Bradyrhizobium</taxon>
    </lineage>
</organism>
<keyword evidence="4" id="KW-0699">rRNA-binding</keyword>
<comment type="caution">
    <text evidence="8">The sequence shown here is derived from an EMBL/GenBank/DDBJ whole genome shotgun (WGS) entry which is preliminary data.</text>
</comment>
<sequence length="95" mass="10834">MAKEELIQFEGLVTEILPDARYRVQLDAGHEIVAYTAGKMKKNRIKTLAGDRVTVEMSPYDLEKGRLIFRHKDERPNTAGGPPRPGQRGGQFRRR</sequence>
<evidence type="ECO:0000256" key="5">
    <source>
        <dbReference type="NCBIfam" id="TIGR00008"/>
    </source>
</evidence>
<dbReference type="NCBIfam" id="TIGR00008">
    <property type="entry name" value="infA"/>
    <property type="match status" value="1"/>
</dbReference>
<evidence type="ECO:0000256" key="4">
    <source>
        <dbReference type="HAMAP-Rule" id="MF_00075"/>
    </source>
</evidence>
<feature type="region of interest" description="Disordered" evidence="6">
    <location>
        <begin position="69"/>
        <end position="95"/>
    </location>
</feature>
<dbReference type="HAMAP" id="MF_00075">
    <property type="entry name" value="IF_1"/>
    <property type="match status" value="1"/>
</dbReference>
<proteinExistence type="inferred from homology"/>
<dbReference type="AlphaFoldDB" id="A0A4Q0RVS6"/>
<accession>A0A4Q0RVS6</accession>
<evidence type="ECO:0000256" key="2">
    <source>
        <dbReference type="ARBA" id="ARBA00022540"/>
    </source>
</evidence>
<gene>
    <name evidence="4" type="primary">infA</name>
    <name evidence="8" type="ORF">XH99_33430</name>
</gene>
<keyword evidence="2 4" id="KW-0396">Initiation factor</keyword>
<dbReference type="PANTHER" id="PTHR33370:SF1">
    <property type="entry name" value="TRANSLATION INITIATION FACTOR IF-1, CHLOROPLASTIC"/>
    <property type="match status" value="1"/>
</dbReference>
<evidence type="ECO:0000256" key="6">
    <source>
        <dbReference type="SAM" id="MobiDB-lite"/>
    </source>
</evidence>
<dbReference type="GO" id="GO:0043022">
    <property type="term" value="F:ribosome binding"/>
    <property type="evidence" value="ECO:0007669"/>
    <property type="project" value="UniProtKB-UniRule"/>
</dbReference>
<dbReference type="Proteomes" id="UP000289546">
    <property type="component" value="Unassembled WGS sequence"/>
</dbReference>
<dbReference type="PROSITE" id="PS50832">
    <property type="entry name" value="S1_IF1_TYPE"/>
    <property type="match status" value="1"/>
</dbReference>
<dbReference type="CDD" id="cd04451">
    <property type="entry name" value="S1_IF1"/>
    <property type="match status" value="1"/>
</dbReference>
<dbReference type="InterPro" id="IPR003029">
    <property type="entry name" value="S1_domain"/>
</dbReference>
<comment type="subcellular location">
    <subcellularLocation>
        <location evidence="4">Cytoplasm</location>
    </subcellularLocation>
</comment>
<name>A0A4Q0RVS6_9BRAD</name>
<evidence type="ECO:0000259" key="7">
    <source>
        <dbReference type="PROSITE" id="PS50832"/>
    </source>
</evidence>
<dbReference type="RefSeq" id="WP_128922168.1">
    <property type="nucleotide sequence ID" value="NZ_LBJC01000014.1"/>
</dbReference>
<dbReference type="InterPro" id="IPR006196">
    <property type="entry name" value="RNA-binding_domain_S1_IF1"/>
</dbReference>
<dbReference type="GO" id="GO:0003743">
    <property type="term" value="F:translation initiation factor activity"/>
    <property type="evidence" value="ECO:0007669"/>
    <property type="project" value="UniProtKB-UniRule"/>
</dbReference>
<comment type="function">
    <text evidence="4">One of the essential components for the initiation of protein synthesis. Stabilizes the binding of IF-2 and IF-3 on the 30S subunit to which N-formylmethionyl-tRNA(fMet) subsequently binds. Helps modulate mRNA selection, yielding the 30S pre-initiation complex (PIC). Upon addition of the 50S ribosomal subunit IF-1, IF-2 and IF-3 are released leaving the mature 70S translation initiation complex.</text>
</comment>
<evidence type="ECO:0000256" key="1">
    <source>
        <dbReference type="ARBA" id="ARBA00010939"/>
    </source>
</evidence>
<dbReference type="EMBL" id="LBJQ01000092">
    <property type="protein sequence ID" value="RXH22795.1"/>
    <property type="molecule type" value="Genomic_DNA"/>
</dbReference>
<keyword evidence="4" id="KW-0694">RNA-binding</keyword>
<comment type="subunit">
    <text evidence="4">Component of the 30S ribosomal translation pre-initiation complex which assembles on the 30S ribosome in the order IF-2 and IF-3, IF-1 and N-formylmethionyl-tRNA(fMet); mRNA recruitment can occur at any time during PIC assembly.</text>
</comment>
<dbReference type="FunFam" id="2.40.50.140:FF:000002">
    <property type="entry name" value="Translation initiation factor IF-1"/>
    <property type="match status" value="1"/>
</dbReference>
<comment type="similarity">
    <text evidence="1 4">Belongs to the IF-1 family.</text>
</comment>
<dbReference type="InterPro" id="IPR012340">
    <property type="entry name" value="NA-bd_OB-fold"/>
</dbReference>
<evidence type="ECO:0000256" key="3">
    <source>
        <dbReference type="ARBA" id="ARBA00022917"/>
    </source>
</evidence>
<dbReference type="PANTHER" id="PTHR33370">
    <property type="entry name" value="TRANSLATION INITIATION FACTOR IF-1, CHLOROPLASTIC"/>
    <property type="match status" value="1"/>
</dbReference>
<dbReference type="Pfam" id="PF01176">
    <property type="entry name" value="eIF-1a"/>
    <property type="match status" value="1"/>
</dbReference>
<dbReference type="SMART" id="SM00316">
    <property type="entry name" value="S1"/>
    <property type="match status" value="1"/>
</dbReference>
<dbReference type="Gene3D" id="2.40.50.140">
    <property type="entry name" value="Nucleic acid-binding proteins"/>
    <property type="match status" value="1"/>
</dbReference>
<keyword evidence="9" id="KW-1185">Reference proteome</keyword>
<keyword evidence="3 4" id="KW-0648">Protein biosynthesis</keyword>
<feature type="domain" description="S1-like" evidence="7">
    <location>
        <begin position="1"/>
        <end position="72"/>
    </location>
</feature>
<dbReference type="GO" id="GO:0005829">
    <property type="term" value="C:cytosol"/>
    <property type="evidence" value="ECO:0007669"/>
    <property type="project" value="TreeGrafter"/>
</dbReference>
<evidence type="ECO:0000313" key="9">
    <source>
        <dbReference type="Proteomes" id="UP000289546"/>
    </source>
</evidence>
<dbReference type="SUPFAM" id="SSF50249">
    <property type="entry name" value="Nucleic acid-binding proteins"/>
    <property type="match status" value="1"/>
</dbReference>
<keyword evidence="4" id="KW-0963">Cytoplasm</keyword>